<keyword evidence="12" id="KW-0294">Fucose metabolism</keyword>
<dbReference type="Gene3D" id="3.40.50.11340">
    <property type="match status" value="1"/>
</dbReference>
<dbReference type="GO" id="GO:0046922">
    <property type="term" value="F:peptide-O-fucosyltransferase activity"/>
    <property type="evidence" value="ECO:0007669"/>
    <property type="project" value="UniProtKB-EC"/>
</dbReference>
<dbReference type="PANTHER" id="PTHR13398:SF0">
    <property type="entry name" value="GDP-FUCOSE PROTEIN O-FUCOSYLTRANSFERASE 2"/>
    <property type="match status" value="1"/>
</dbReference>
<dbReference type="EMBL" id="KQ978331">
    <property type="protein sequence ID" value="KYM95069.1"/>
    <property type="molecule type" value="Genomic_DNA"/>
</dbReference>
<keyword evidence="6 20" id="KW-0808">Transferase</keyword>
<accession>A0A151I8Y5</accession>
<name>A0A151I8Y5_9HYME</name>
<evidence type="ECO:0000256" key="12">
    <source>
        <dbReference type="ARBA" id="ARBA00023253"/>
    </source>
</evidence>
<proteinExistence type="inferred from homology"/>
<evidence type="ECO:0000256" key="14">
    <source>
        <dbReference type="ARBA" id="ARBA00025803"/>
    </source>
</evidence>
<organism evidence="20 21">
    <name type="scientific">Cyphomyrmex costatus</name>
    <dbReference type="NCBI Taxonomy" id="456900"/>
    <lineage>
        <taxon>Eukaryota</taxon>
        <taxon>Metazoa</taxon>
        <taxon>Ecdysozoa</taxon>
        <taxon>Arthropoda</taxon>
        <taxon>Hexapoda</taxon>
        <taxon>Insecta</taxon>
        <taxon>Pterygota</taxon>
        <taxon>Neoptera</taxon>
        <taxon>Endopterygota</taxon>
        <taxon>Hymenoptera</taxon>
        <taxon>Apocrita</taxon>
        <taxon>Aculeata</taxon>
        <taxon>Formicoidea</taxon>
        <taxon>Formicidae</taxon>
        <taxon>Myrmicinae</taxon>
        <taxon>Cyphomyrmex</taxon>
    </lineage>
</organism>
<keyword evidence="5 20" id="KW-0328">Glycosyltransferase</keyword>
<comment type="catalytic activity">
    <reaction evidence="18">
        <text>L-seryl-[protein] + GDP-beta-L-fucose = 3-O-(alpha-L-fucosyl)-L-seryl-[protein] + GDP + H(+)</text>
        <dbReference type="Rhea" id="RHEA:63644"/>
        <dbReference type="Rhea" id="RHEA-COMP:9863"/>
        <dbReference type="Rhea" id="RHEA-COMP:17914"/>
        <dbReference type="ChEBI" id="CHEBI:15378"/>
        <dbReference type="ChEBI" id="CHEBI:29999"/>
        <dbReference type="ChEBI" id="CHEBI:57273"/>
        <dbReference type="ChEBI" id="CHEBI:58189"/>
        <dbReference type="ChEBI" id="CHEBI:189632"/>
        <dbReference type="EC" id="2.4.1.221"/>
    </reaction>
    <physiologicalReaction direction="left-to-right" evidence="18">
        <dbReference type="Rhea" id="RHEA:63645"/>
    </physiologicalReaction>
</comment>
<feature type="chain" id="PRO_5007582079" description="GDP-fucose protein O-fucosyltransferase 2" evidence="19">
    <location>
        <begin position="19"/>
        <end position="444"/>
    </location>
</feature>
<keyword evidence="7 19" id="KW-0732">Signal</keyword>
<evidence type="ECO:0000256" key="13">
    <source>
        <dbReference type="ARBA" id="ARBA00023277"/>
    </source>
</evidence>
<dbReference type="Gene3D" id="3.40.50.11350">
    <property type="match status" value="1"/>
</dbReference>
<dbReference type="GO" id="GO:0006004">
    <property type="term" value="P:fucose metabolic process"/>
    <property type="evidence" value="ECO:0007669"/>
    <property type="project" value="UniProtKB-KW"/>
</dbReference>
<evidence type="ECO:0000256" key="8">
    <source>
        <dbReference type="ARBA" id="ARBA00022824"/>
    </source>
</evidence>
<keyword evidence="21" id="KW-1185">Reference proteome</keyword>
<evidence type="ECO:0000256" key="18">
    <source>
        <dbReference type="ARBA" id="ARBA00048647"/>
    </source>
</evidence>
<dbReference type="EC" id="2.4.1.221" evidence="4"/>
<gene>
    <name evidence="20" type="ORF">ALC62_14288</name>
</gene>
<dbReference type="GO" id="GO:0005783">
    <property type="term" value="C:endoplasmic reticulum"/>
    <property type="evidence" value="ECO:0007669"/>
    <property type="project" value="UniProtKB-SubCell"/>
</dbReference>
<comment type="similarity">
    <text evidence="14">Belongs to the glycosyltransferase 68 family.</text>
</comment>
<evidence type="ECO:0000256" key="19">
    <source>
        <dbReference type="SAM" id="SignalP"/>
    </source>
</evidence>
<evidence type="ECO:0000256" key="17">
    <source>
        <dbReference type="ARBA" id="ARBA00047273"/>
    </source>
</evidence>
<dbReference type="Pfam" id="PF10250">
    <property type="entry name" value="O-FucT"/>
    <property type="match status" value="1"/>
</dbReference>
<dbReference type="AlphaFoldDB" id="A0A151I8Y5"/>
<keyword evidence="10" id="KW-1015">Disulfide bond</keyword>
<dbReference type="Proteomes" id="UP000078542">
    <property type="component" value="Unassembled WGS sequence"/>
</dbReference>
<keyword evidence="11" id="KW-0325">Glycoprotein</keyword>
<evidence type="ECO:0000256" key="6">
    <source>
        <dbReference type="ARBA" id="ARBA00022679"/>
    </source>
</evidence>
<evidence type="ECO:0000256" key="9">
    <source>
        <dbReference type="ARBA" id="ARBA00023034"/>
    </source>
</evidence>
<evidence type="ECO:0000256" key="2">
    <source>
        <dbReference type="ARBA" id="ARBA00004555"/>
    </source>
</evidence>
<dbReference type="STRING" id="456900.A0A151I8Y5"/>
<evidence type="ECO:0000256" key="11">
    <source>
        <dbReference type="ARBA" id="ARBA00023180"/>
    </source>
</evidence>
<keyword evidence="13" id="KW-0119">Carbohydrate metabolism</keyword>
<dbReference type="PANTHER" id="PTHR13398">
    <property type="entry name" value="GDP-FUCOSE PROTEIN O-FUCOSYLTRANSFERASE 2"/>
    <property type="match status" value="1"/>
</dbReference>
<dbReference type="GO" id="GO:0005794">
    <property type="term" value="C:Golgi apparatus"/>
    <property type="evidence" value="ECO:0007669"/>
    <property type="project" value="UniProtKB-SubCell"/>
</dbReference>
<dbReference type="InterPro" id="IPR019378">
    <property type="entry name" value="GDP-Fuc_O-FucTrfase"/>
</dbReference>
<reference evidence="20 21" key="1">
    <citation type="submission" date="2016-03" db="EMBL/GenBank/DDBJ databases">
        <title>Cyphomyrmex costatus WGS genome.</title>
        <authorList>
            <person name="Nygaard S."/>
            <person name="Hu H."/>
            <person name="Boomsma J."/>
            <person name="Zhang G."/>
        </authorList>
    </citation>
    <scope>NUCLEOTIDE SEQUENCE [LARGE SCALE GENOMIC DNA]</scope>
    <source>
        <strain evidence="20">MS0001</strain>
        <tissue evidence="20">Whole body</tissue>
    </source>
</reference>
<feature type="signal peptide" evidence="19">
    <location>
        <begin position="1"/>
        <end position="18"/>
    </location>
</feature>
<evidence type="ECO:0000256" key="3">
    <source>
        <dbReference type="ARBA" id="ARBA00004922"/>
    </source>
</evidence>
<protein>
    <recommendedName>
        <fullName evidence="15">GDP-fucose protein O-fucosyltransferase 2</fullName>
        <ecNumber evidence="4">2.4.1.221</ecNumber>
    </recommendedName>
    <alternativeName>
        <fullName evidence="16">Peptide-O-fucosyltransferase 2</fullName>
    </alternativeName>
</protein>
<dbReference type="InterPro" id="IPR045130">
    <property type="entry name" value="OFUT2-like"/>
</dbReference>
<evidence type="ECO:0000256" key="5">
    <source>
        <dbReference type="ARBA" id="ARBA00022676"/>
    </source>
</evidence>
<evidence type="ECO:0000256" key="10">
    <source>
        <dbReference type="ARBA" id="ARBA00023157"/>
    </source>
</evidence>
<evidence type="ECO:0000256" key="7">
    <source>
        <dbReference type="ARBA" id="ARBA00022729"/>
    </source>
</evidence>
<sequence>MFALKVLYIVISIAFVVSDSEFGFCEAPDECIVDSKRCLAENRFTKKRYILYDINPAEGFNLRRDVYIRIAVFLRKLIERDKEFQWQLVLPPWGNLYHWRSKNIGSQEHLPWGIFFDIMSLQRYIPVIEMYEFMKEYSCGNREVQLDRLYILQNDEEMFKTGKFEDKNEVIDCDHNFLRYELKQHTYTGPFWGYSNVTAQDVKCLKFHGMARDLSQNLMPMRYRSIMFDRMEIALHDEYGSKEYWRARRSMRYNTKLYNIAEDYRKTFLNSTNKNDNTERPADWTKEKVYFQNRRNARGGPYLAVHLRRRDFIMAHKASVPTIMNTALQLRKRMAKLGLTVLFVATDAEQYEFEEFKSYLSEYKVMKYVPSDYVINKFKDGGVAIIDQIICSYARYFIGTHESTFTFRIQEDREIIGFSSGTTFNKLCKTNEDCAIDGFWSIVW</sequence>
<keyword evidence="9" id="KW-0333">Golgi apparatus</keyword>
<evidence type="ECO:0000313" key="20">
    <source>
        <dbReference type="EMBL" id="KYM95069.1"/>
    </source>
</evidence>
<evidence type="ECO:0000256" key="16">
    <source>
        <dbReference type="ARBA" id="ARBA00033083"/>
    </source>
</evidence>
<evidence type="ECO:0000256" key="15">
    <source>
        <dbReference type="ARBA" id="ARBA00026232"/>
    </source>
</evidence>
<comment type="pathway">
    <text evidence="3">Protein modification; protein glycosylation.</text>
</comment>
<keyword evidence="8" id="KW-0256">Endoplasmic reticulum</keyword>
<dbReference type="CDD" id="cd11298">
    <property type="entry name" value="O-FucT-2"/>
    <property type="match status" value="1"/>
</dbReference>
<dbReference type="FunFam" id="3.40.50.11350:FF:000002">
    <property type="entry name" value="GDP-fucose protein O-fucosyltransferase 2"/>
    <property type="match status" value="1"/>
</dbReference>
<comment type="catalytic activity">
    <reaction evidence="17">
        <text>L-threonyl-[protein] + GDP-beta-L-fucose = 3-O-(alpha-L-fucosyl)-L-threonyl-[protein] + GDP + H(+)</text>
        <dbReference type="Rhea" id="RHEA:70491"/>
        <dbReference type="Rhea" id="RHEA-COMP:11060"/>
        <dbReference type="Rhea" id="RHEA-COMP:17915"/>
        <dbReference type="ChEBI" id="CHEBI:15378"/>
        <dbReference type="ChEBI" id="CHEBI:30013"/>
        <dbReference type="ChEBI" id="CHEBI:57273"/>
        <dbReference type="ChEBI" id="CHEBI:58189"/>
        <dbReference type="ChEBI" id="CHEBI:189631"/>
        <dbReference type="EC" id="2.4.1.221"/>
    </reaction>
    <physiologicalReaction direction="left-to-right" evidence="17">
        <dbReference type="Rhea" id="RHEA:70492"/>
    </physiologicalReaction>
</comment>
<comment type="subcellular location">
    <subcellularLocation>
        <location evidence="1">Endoplasmic reticulum</location>
    </subcellularLocation>
    <subcellularLocation>
        <location evidence="2">Golgi apparatus</location>
    </subcellularLocation>
</comment>
<evidence type="ECO:0000313" key="21">
    <source>
        <dbReference type="Proteomes" id="UP000078542"/>
    </source>
</evidence>
<evidence type="ECO:0000256" key="4">
    <source>
        <dbReference type="ARBA" id="ARBA00012196"/>
    </source>
</evidence>
<evidence type="ECO:0000256" key="1">
    <source>
        <dbReference type="ARBA" id="ARBA00004240"/>
    </source>
</evidence>